<protein>
    <submittedName>
        <fullName evidence="1">Uncharacterized protein</fullName>
    </submittedName>
</protein>
<reference evidence="1" key="1">
    <citation type="submission" date="2020-05" db="EMBL/GenBank/DDBJ databases">
        <title>Complete genome sequence of Pseudomonas sp. Sm006.</title>
        <authorList>
            <person name="Takeuchi K."/>
            <person name="Someya N."/>
        </authorList>
    </citation>
    <scope>NUCLEOTIDE SEQUENCE</scope>
    <source>
        <strain evidence="1">Sm006</strain>
    </source>
</reference>
<dbReference type="RefSeq" id="WP_265168915.1">
    <property type="nucleotide sequence ID" value="NZ_AP023081.1"/>
</dbReference>
<proteinExistence type="predicted"/>
<evidence type="ECO:0000313" key="1">
    <source>
        <dbReference type="EMBL" id="BCD89226.1"/>
    </source>
</evidence>
<dbReference type="EMBL" id="AP023081">
    <property type="protein sequence ID" value="BCD89226.1"/>
    <property type="molecule type" value="Genomic_DNA"/>
</dbReference>
<name>A0ABM7LHZ5_9PSED</name>
<sequence length="141" mass="15447">MTIPCIYADFNAVLCAKKREGTSEVEMPITGYGTLQSLAQQGIRLTEGMPLLLFEPGDIQCEAFAHFDDQLTDPAGRVGAWVAVLNLNDVQDSTMPWPSDLHPCISCGADLRDHLRTHGSGYVEHCPRCDASVMELMAPPR</sequence>
<gene>
    <name evidence="1" type="ORF">PSm6_56330</name>
</gene>
<evidence type="ECO:0000313" key="2">
    <source>
        <dbReference type="Proteomes" id="UP001064896"/>
    </source>
</evidence>
<keyword evidence="2" id="KW-1185">Reference proteome</keyword>
<dbReference type="Proteomes" id="UP001064896">
    <property type="component" value="Chromosome"/>
</dbReference>
<organism evidence="1 2">
    <name type="scientific">Pseudomonas solani</name>
    <dbReference type="NCBI Taxonomy" id="2731552"/>
    <lineage>
        <taxon>Bacteria</taxon>
        <taxon>Pseudomonadati</taxon>
        <taxon>Pseudomonadota</taxon>
        <taxon>Gammaproteobacteria</taxon>
        <taxon>Pseudomonadales</taxon>
        <taxon>Pseudomonadaceae</taxon>
        <taxon>Pseudomonas</taxon>
    </lineage>
</organism>
<accession>A0ABM7LHZ5</accession>